<dbReference type="EMBL" id="ABJB010279850">
    <property type="status" value="NOT_ANNOTATED_CDS"/>
    <property type="molecule type" value="Genomic_DNA"/>
</dbReference>
<evidence type="ECO:0000256" key="2">
    <source>
        <dbReference type="ARBA" id="ARBA00007357"/>
    </source>
</evidence>
<dbReference type="OrthoDB" id="6501104at2759"/>
<evidence type="ECO:0000256" key="6">
    <source>
        <dbReference type="ARBA" id="ARBA00022833"/>
    </source>
</evidence>
<dbReference type="VEuPathDB" id="VectorBase:ISCP_025586"/>
<keyword evidence="5" id="KW-0378">Hydrolase</keyword>
<dbReference type="Gene3D" id="3.40.390.10">
    <property type="entry name" value="Collagenase (Catalytic Domain)"/>
    <property type="match status" value="1"/>
</dbReference>
<sequence length="725" mass="82590">MYQKYLLDPNHDGWYDHVGDWDDYRRYDVGLRLEHEDRIDDRGDDRAEDREDDGGLDRGVDEEARCEDKSSHDQRDDDHGKKRKHHKAAPPPMQLPIVAATNVLATKPAFLNRRALHARDLEAKSSKLNLGQTVHTYDQWMANQARYEAMREGRRTSYQTHVIVAFLLLVATLLGFMAFVSVYGKKQFMSIFGDYDMVVLDKTNGFGSLENFRDNVSVSQRSWDLLNRMRVVNTDVPLELAEEVLEFMHYVARLTGPASSKDGEEVRSLGDLNLFQPFVVEAMGGSLLNLSSDPVVLLQSSDYVSNLIEVIRITPPHISLNYLGHVLTDHLRGFILSEGSKRKSRARVCLHTVEQALPSMVHYAAYLKFRSTLENLSIRNIIDDLKHELMTAIAKISWMDVHTKSQVLRRLTETQIQAFFPHWMSNAQLAREMFAGLPGVSPGQALLSYQAMREYEFHSSLSEPWDRNDVWRGSVFDTGCFLESNNVYFPISLLNVTGRTTQFFLLFQIPRIGARLVGCLLRAALQGAANGDDRATRWSQPSRQNYRAREDCFRARHAEWTAGSDDRSRLRQQALLRDVTETAAIRPVLKLYKMYIMSRSRHRTDYRFQNAEGISTNQLFYVYYAASMCRAGGKSGTATSGASAPMSVNWALMDDPEFEKTFGCSQGTGMNPATRCRFCRDLHLRGHTGDRPYRYGQCPMAFADRTSFGRLVLLHAVARASSMPR</sequence>
<dbReference type="AlphaFoldDB" id="B7PET9"/>
<keyword evidence="6" id="KW-0862">Zinc</keyword>
<dbReference type="PANTHER" id="PTHR11733">
    <property type="entry name" value="ZINC METALLOPROTEASE FAMILY M13 NEPRILYSIN-RELATED"/>
    <property type="match status" value="1"/>
</dbReference>
<evidence type="ECO:0000313" key="13">
    <source>
        <dbReference type="EnsemblMetazoa" id="ISCW017813-PA"/>
    </source>
</evidence>
<dbReference type="InParanoid" id="B7PET9"/>
<evidence type="ECO:0000313" key="14">
    <source>
        <dbReference type="Proteomes" id="UP000001555"/>
    </source>
</evidence>
<keyword evidence="3" id="KW-0645">Protease</keyword>
<keyword evidence="9" id="KW-0472">Membrane</keyword>
<keyword evidence="4" id="KW-0479">Metal-binding</keyword>
<dbReference type="InterPro" id="IPR000718">
    <property type="entry name" value="Peptidase_M13"/>
</dbReference>
<evidence type="ECO:0000256" key="1">
    <source>
        <dbReference type="ARBA" id="ARBA00001947"/>
    </source>
</evidence>
<dbReference type="GO" id="GO:0004222">
    <property type="term" value="F:metalloendopeptidase activity"/>
    <property type="evidence" value="ECO:0000318"/>
    <property type="project" value="GO_Central"/>
</dbReference>
<keyword evidence="7" id="KW-0482">Metalloprotease</keyword>
<feature type="domain" description="Peptidase M13 C-terminal" evidence="10">
    <location>
        <begin position="535"/>
        <end position="677"/>
    </location>
</feature>
<name>B7PET9_IXOSC</name>
<evidence type="ECO:0000259" key="11">
    <source>
        <dbReference type="Pfam" id="PF05649"/>
    </source>
</evidence>
<reference evidence="13" key="2">
    <citation type="submission" date="2020-05" db="UniProtKB">
        <authorList>
            <consortium name="EnsemblMetazoa"/>
        </authorList>
    </citation>
    <scope>IDENTIFICATION</scope>
    <source>
        <strain evidence="13">wikel</strain>
    </source>
</reference>
<reference evidence="12 14" key="1">
    <citation type="submission" date="2008-03" db="EMBL/GenBank/DDBJ databases">
        <title>Annotation of Ixodes scapularis.</title>
        <authorList>
            <consortium name="Ixodes scapularis Genome Project Consortium"/>
            <person name="Caler E."/>
            <person name="Hannick L.I."/>
            <person name="Bidwell S."/>
            <person name="Joardar V."/>
            <person name="Thiagarajan M."/>
            <person name="Amedeo P."/>
            <person name="Galinsky K.J."/>
            <person name="Schobel S."/>
            <person name="Inman J."/>
            <person name="Hostetler J."/>
            <person name="Miller J."/>
            <person name="Hammond M."/>
            <person name="Megy K."/>
            <person name="Lawson D."/>
            <person name="Kodira C."/>
            <person name="Sutton G."/>
            <person name="Meyer J."/>
            <person name="Hill C.A."/>
            <person name="Birren B."/>
            <person name="Nene V."/>
            <person name="Collins F."/>
            <person name="Alarcon-Chaidez F."/>
            <person name="Wikel S."/>
            <person name="Strausberg R."/>
        </authorList>
    </citation>
    <scope>NUCLEOTIDE SEQUENCE [LARGE SCALE GENOMIC DNA]</scope>
    <source>
        <strain evidence="14">Wikel</strain>
        <strain evidence="12">Wikel colony</strain>
    </source>
</reference>
<gene>
    <name evidence="12" type="ORF">IscW_ISCW017813</name>
</gene>
<dbReference type="SUPFAM" id="SSF55486">
    <property type="entry name" value="Metalloproteases ('zincins'), catalytic domain"/>
    <property type="match status" value="1"/>
</dbReference>
<keyword evidence="14" id="KW-1185">Reference proteome</keyword>
<dbReference type="EnsemblMetazoa" id="ISCW017813-RA">
    <property type="protein sequence ID" value="ISCW017813-PA"/>
    <property type="gene ID" value="ISCW017813"/>
</dbReference>
<dbReference type="Pfam" id="PF01431">
    <property type="entry name" value="Peptidase_M13"/>
    <property type="match status" value="1"/>
</dbReference>
<evidence type="ECO:0000256" key="3">
    <source>
        <dbReference type="ARBA" id="ARBA00022670"/>
    </source>
</evidence>
<evidence type="ECO:0000259" key="10">
    <source>
        <dbReference type="Pfam" id="PF01431"/>
    </source>
</evidence>
<dbReference type="HOGENOM" id="CLU_381858_0_0_1"/>
<dbReference type="GO" id="GO:0046872">
    <property type="term" value="F:metal ion binding"/>
    <property type="evidence" value="ECO:0007669"/>
    <property type="project" value="UniProtKB-KW"/>
</dbReference>
<evidence type="ECO:0000256" key="5">
    <source>
        <dbReference type="ARBA" id="ARBA00022801"/>
    </source>
</evidence>
<dbReference type="Proteomes" id="UP000001555">
    <property type="component" value="Unassembled WGS sequence"/>
</dbReference>
<dbReference type="GO" id="GO:0005886">
    <property type="term" value="C:plasma membrane"/>
    <property type="evidence" value="ECO:0000318"/>
    <property type="project" value="GO_Central"/>
</dbReference>
<proteinExistence type="inferred from homology"/>
<feature type="transmembrane region" description="Helical" evidence="9">
    <location>
        <begin position="160"/>
        <end position="183"/>
    </location>
</feature>
<comment type="similarity">
    <text evidence="2">Belongs to the peptidase M13 family.</text>
</comment>
<evidence type="ECO:0000256" key="8">
    <source>
        <dbReference type="SAM" id="MobiDB-lite"/>
    </source>
</evidence>
<dbReference type="GO" id="GO:0016485">
    <property type="term" value="P:protein processing"/>
    <property type="evidence" value="ECO:0000318"/>
    <property type="project" value="GO_Central"/>
</dbReference>
<dbReference type="PROSITE" id="PS51885">
    <property type="entry name" value="NEPRILYSIN"/>
    <property type="match status" value="1"/>
</dbReference>
<evidence type="ECO:0000256" key="9">
    <source>
        <dbReference type="SAM" id="Phobius"/>
    </source>
</evidence>
<organism>
    <name type="scientific">Ixodes scapularis</name>
    <name type="common">Black-legged tick</name>
    <name type="synonym">Deer tick</name>
    <dbReference type="NCBI Taxonomy" id="6945"/>
    <lineage>
        <taxon>Eukaryota</taxon>
        <taxon>Metazoa</taxon>
        <taxon>Ecdysozoa</taxon>
        <taxon>Arthropoda</taxon>
        <taxon>Chelicerata</taxon>
        <taxon>Arachnida</taxon>
        <taxon>Acari</taxon>
        <taxon>Parasitiformes</taxon>
        <taxon>Ixodida</taxon>
        <taxon>Ixodoidea</taxon>
        <taxon>Ixodidae</taxon>
        <taxon>Ixodinae</taxon>
        <taxon>Ixodes</taxon>
    </lineage>
</organism>
<dbReference type="PANTHER" id="PTHR11733:SF241">
    <property type="entry name" value="GH26575P-RELATED"/>
    <property type="match status" value="1"/>
</dbReference>
<dbReference type="InterPro" id="IPR042089">
    <property type="entry name" value="Peptidase_M13_dom_2"/>
</dbReference>
<comment type="cofactor">
    <cofactor evidence="1">
        <name>Zn(2+)</name>
        <dbReference type="ChEBI" id="CHEBI:29105"/>
    </cofactor>
</comment>
<evidence type="ECO:0000313" key="12">
    <source>
        <dbReference type="EMBL" id="EEC05111.1"/>
    </source>
</evidence>
<dbReference type="InterPro" id="IPR024079">
    <property type="entry name" value="MetalloPept_cat_dom_sf"/>
</dbReference>
<dbReference type="VEuPathDB" id="VectorBase:ISCI017813"/>
<keyword evidence="9" id="KW-0812">Transmembrane</keyword>
<feature type="compositionally biased region" description="Basic and acidic residues" evidence="8">
    <location>
        <begin position="35"/>
        <end position="80"/>
    </location>
</feature>
<keyword evidence="9" id="KW-1133">Transmembrane helix</keyword>
<dbReference type="VEuPathDB" id="VectorBase:ISCW017813"/>
<accession>B7PET9</accession>
<dbReference type="Pfam" id="PF05649">
    <property type="entry name" value="Peptidase_M13_N"/>
    <property type="match status" value="1"/>
</dbReference>
<feature type="domain" description="Peptidase M13 N-terminal" evidence="11">
    <location>
        <begin position="237"/>
        <end position="420"/>
    </location>
</feature>
<dbReference type="EMBL" id="DS698177">
    <property type="protein sequence ID" value="EEC05111.1"/>
    <property type="molecule type" value="Genomic_DNA"/>
</dbReference>
<evidence type="ECO:0000256" key="7">
    <source>
        <dbReference type="ARBA" id="ARBA00023049"/>
    </source>
</evidence>
<feature type="region of interest" description="Disordered" evidence="8">
    <location>
        <begin position="35"/>
        <end position="93"/>
    </location>
</feature>
<dbReference type="PaxDb" id="6945-B7PET9"/>
<dbReference type="InterPro" id="IPR018497">
    <property type="entry name" value="Peptidase_M13_C"/>
</dbReference>
<evidence type="ECO:0000256" key="4">
    <source>
        <dbReference type="ARBA" id="ARBA00022723"/>
    </source>
</evidence>
<dbReference type="InterPro" id="IPR008753">
    <property type="entry name" value="Peptidase_M13_N"/>
</dbReference>
<dbReference type="Gene3D" id="1.10.1380.10">
    <property type="entry name" value="Neutral endopeptidase , domain2"/>
    <property type="match status" value="1"/>
</dbReference>
<protein>
    <submittedName>
        <fullName evidence="12 13">Uncharacterized protein</fullName>
    </submittedName>
</protein>